<feature type="region of interest" description="Disordered" evidence="1">
    <location>
        <begin position="48"/>
        <end position="124"/>
    </location>
</feature>
<dbReference type="OrthoDB" id="4557635at2"/>
<evidence type="ECO:0000256" key="1">
    <source>
        <dbReference type="SAM" id="MobiDB-lite"/>
    </source>
</evidence>
<name>A0A2S6ANE9_9NOCA</name>
<accession>A0A2S6ANE9</accession>
<gene>
    <name evidence="2" type="ORF">C5E45_18290</name>
</gene>
<reference evidence="2 3" key="1">
    <citation type="submission" date="2018-02" db="EMBL/GenBank/DDBJ databases">
        <title>8 Nocardia nova and 1 Nocardia cyriacigeorgica strain used for evolution to TMP-SMX.</title>
        <authorList>
            <person name="Mehta H."/>
            <person name="Weng J."/>
            <person name="Shamoo Y."/>
        </authorList>
    </citation>
    <scope>NUCLEOTIDE SEQUENCE [LARGE SCALE GENOMIC DNA]</scope>
    <source>
        <strain evidence="2 3">MDA3139</strain>
    </source>
</reference>
<comment type="caution">
    <text evidence="2">The sequence shown here is derived from an EMBL/GenBank/DDBJ whole genome shotgun (WGS) entry which is preliminary data.</text>
</comment>
<feature type="compositionally biased region" description="Basic and acidic residues" evidence="1">
    <location>
        <begin position="48"/>
        <end position="90"/>
    </location>
</feature>
<dbReference type="AlphaFoldDB" id="A0A2S6ANE9"/>
<proteinExistence type="predicted"/>
<evidence type="ECO:0000313" key="2">
    <source>
        <dbReference type="EMBL" id="PPJ36765.1"/>
    </source>
</evidence>
<dbReference type="Proteomes" id="UP000239874">
    <property type="component" value="Unassembled WGS sequence"/>
</dbReference>
<protein>
    <submittedName>
        <fullName evidence="2">Uncharacterized protein</fullName>
    </submittedName>
</protein>
<sequence length="124" mass="14145">MTDYAAEFDRILADYRAGSRGVQEHFLEVDARTTSGGAELFAELREKLRDEQQERSETPGEVAADERSERDRLLSEAAERARMRAAERRKPQSVGRDVVVMPSDWTDEDEARAEGYGPPESWLR</sequence>
<evidence type="ECO:0000313" key="3">
    <source>
        <dbReference type="Proteomes" id="UP000239874"/>
    </source>
</evidence>
<dbReference type="EMBL" id="PSZC01000012">
    <property type="protein sequence ID" value="PPJ36765.1"/>
    <property type="molecule type" value="Genomic_DNA"/>
</dbReference>
<organism evidence="2 3">
    <name type="scientific">Nocardia nova</name>
    <dbReference type="NCBI Taxonomy" id="37330"/>
    <lineage>
        <taxon>Bacteria</taxon>
        <taxon>Bacillati</taxon>
        <taxon>Actinomycetota</taxon>
        <taxon>Actinomycetes</taxon>
        <taxon>Mycobacteriales</taxon>
        <taxon>Nocardiaceae</taxon>
        <taxon>Nocardia</taxon>
    </lineage>
</organism>
<dbReference type="RefSeq" id="WP_104378208.1">
    <property type="nucleotide sequence ID" value="NZ_PSZC01000012.1"/>
</dbReference>